<dbReference type="RefSeq" id="WP_072041235.1">
    <property type="nucleotide sequence ID" value="NZ_CP036532.1"/>
</dbReference>
<keyword evidence="7" id="KW-0346">Stress response</keyword>
<organism evidence="8 9">
    <name type="scientific">Roseitalea porphyridii</name>
    <dbReference type="NCBI Taxonomy" id="1852022"/>
    <lineage>
        <taxon>Bacteria</taxon>
        <taxon>Pseudomonadati</taxon>
        <taxon>Pseudomonadota</taxon>
        <taxon>Alphaproteobacteria</taxon>
        <taxon>Hyphomicrobiales</taxon>
        <taxon>Ahrensiaceae</taxon>
        <taxon>Roseitalea</taxon>
    </lineage>
</organism>
<keyword evidence="9" id="KW-1185">Reference proteome</keyword>
<evidence type="ECO:0000256" key="2">
    <source>
        <dbReference type="ARBA" id="ARBA00022649"/>
    </source>
</evidence>
<comment type="similarity">
    <text evidence="1">Belongs to the HicA mRNA interferase family.</text>
</comment>
<evidence type="ECO:0000256" key="5">
    <source>
        <dbReference type="ARBA" id="ARBA00022801"/>
    </source>
</evidence>
<evidence type="ECO:0000256" key="3">
    <source>
        <dbReference type="ARBA" id="ARBA00022722"/>
    </source>
</evidence>
<dbReference type="AlphaFoldDB" id="A0A4P6V0W1"/>
<dbReference type="InterPro" id="IPR012933">
    <property type="entry name" value="HicA_mRNA_interferase"/>
</dbReference>
<dbReference type="GO" id="GO:0016787">
    <property type="term" value="F:hydrolase activity"/>
    <property type="evidence" value="ECO:0007669"/>
    <property type="project" value="UniProtKB-KW"/>
</dbReference>
<dbReference type="EMBL" id="CP036532">
    <property type="protein sequence ID" value="QBK29990.1"/>
    <property type="molecule type" value="Genomic_DNA"/>
</dbReference>
<evidence type="ECO:0000256" key="4">
    <source>
        <dbReference type="ARBA" id="ARBA00022759"/>
    </source>
</evidence>
<dbReference type="GO" id="GO:0003729">
    <property type="term" value="F:mRNA binding"/>
    <property type="evidence" value="ECO:0007669"/>
    <property type="project" value="InterPro"/>
</dbReference>
<sequence length="61" mass="7012">MDNRTSDVVRRLKAEGWYLARHGAGHDIYRHPHIKGIITVPRHKTLSPGVLRSISKKANWN</sequence>
<dbReference type="OrthoDB" id="7998810at2"/>
<keyword evidence="5" id="KW-0378">Hydrolase</keyword>
<keyword evidence="3" id="KW-0540">Nuclease</keyword>
<proteinExistence type="inferred from homology"/>
<evidence type="ECO:0000256" key="1">
    <source>
        <dbReference type="ARBA" id="ARBA00006620"/>
    </source>
</evidence>
<gene>
    <name evidence="8" type="ORF">E0E05_04855</name>
</gene>
<dbReference type="GO" id="GO:0004519">
    <property type="term" value="F:endonuclease activity"/>
    <property type="evidence" value="ECO:0007669"/>
    <property type="project" value="UniProtKB-KW"/>
</dbReference>
<dbReference type="Proteomes" id="UP000293719">
    <property type="component" value="Chromosome"/>
</dbReference>
<keyword evidence="2" id="KW-1277">Toxin-antitoxin system</keyword>
<dbReference type="SUPFAM" id="SSF54786">
    <property type="entry name" value="YcfA/nrd intein domain"/>
    <property type="match status" value="1"/>
</dbReference>
<keyword evidence="4" id="KW-0255">Endonuclease</keyword>
<evidence type="ECO:0000256" key="7">
    <source>
        <dbReference type="ARBA" id="ARBA00023016"/>
    </source>
</evidence>
<dbReference type="Pfam" id="PF07927">
    <property type="entry name" value="HicA_toxin"/>
    <property type="match status" value="1"/>
</dbReference>
<dbReference type="Gene3D" id="3.30.920.30">
    <property type="entry name" value="Hypothetical protein"/>
    <property type="match status" value="1"/>
</dbReference>
<evidence type="ECO:0000313" key="8">
    <source>
        <dbReference type="EMBL" id="QBK29990.1"/>
    </source>
</evidence>
<name>A0A4P6V0W1_9HYPH</name>
<evidence type="ECO:0000313" key="9">
    <source>
        <dbReference type="Proteomes" id="UP000293719"/>
    </source>
</evidence>
<protein>
    <submittedName>
        <fullName evidence="8">Type II toxin-antitoxin system HicA family toxin</fullName>
    </submittedName>
</protein>
<accession>A0A4P6V0W1</accession>
<keyword evidence="6" id="KW-0694">RNA-binding</keyword>
<reference evidence="8 9" key="1">
    <citation type="journal article" date="2017" name="Int. J. Syst. Evol. Microbiol.">
        <title>Roseitalea porphyridii gen. nov., sp. nov., isolated from a red alga, and reclassification of Hoeflea suaedae Chung et al. 2013 as Pseudohoeflea suaedae gen. nov., comb. nov.</title>
        <authorList>
            <person name="Hyeon J.W."/>
            <person name="Jeong S.E."/>
            <person name="Baek K."/>
            <person name="Jeon C.O."/>
        </authorList>
    </citation>
    <scope>NUCLEOTIDE SEQUENCE [LARGE SCALE GENOMIC DNA]</scope>
    <source>
        <strain evidence="8 9">MA7-20</strain>
    </source>
</reference>
<dbReference type="InterPro" id="IPR038570">
    <property type="entry name" value="HicA_sf"/>
</dbReference>
<evidence type="ECO:0000256" key="6">
    <source>
        <dbReference type="ARBA" id="ARBA00022884"/>
    </source>
</evidence>
<dbReference type="GeneID" id="90766618"/>
<dbReference type="KEGG" id="rpod:E0E05_04855"/>